<reference evidence="4 5" key="1">
    <citation type="submission" date="2018-06" db="EMBL/GenBank/DDBJ databases">
        <authorList>
            <consortium name="Pathogen Informatics"/>
            <person name="Doyle S."/>
        </authorList>
    </citation>
    <scope>NUCLEOTIDE SEQUENCE [LARGE SCALE GENOMIC DNA]</scope>
    <source>
        <strain evidence="4 5">NCTC10717</strain>
    </source>
</reference>
<dbReference type="SUPFAM" id="SSF103515">
    <property type="entry name" value="Autotransporter"/>
    <property type="match status" value="1"/>
</dbReference>
<accession>A0A380MLK0</accession>
<dbReference type="InterPro" id="IPR005546">
    <property type="entry name" value="Autotransporte_beta"/>
</dbReference>
<dbReference type="EMBL" id="UHIA01000003">
    <property type="protein sequence ID" value="SUO92305.1"/>
    <property type="molecule type" value="Genomic_DNA"/>
</dbReference>
<dbReference type="OrthoDB" id="90212at2"/>
<sequence length="1579" mass="165872">MQLDKKFMLNSLSLSILSALAMPQAWAYQQGEGEIASVAAGEKVSAAADLSASQATAVVTGEINRSGNPVRVIWYGNANEKDGKIAQKGADNQGLIISSLTAKGADTAAGLWGNVIIEGQGNGIDVLGWSAHNNRDSVAYDLSQISNQRLIDSQVDLSGGKAETFGAVKSFATGNGISIVAAVDYGPGDPNAQTIDGMSGSTPSVIAAADTAPTGAIYREQRAAKTDESSTYDFLAKPKNAQVQVAALNNTGSIQASLHSSANAVTNQNDDFRAYAVKTVASGNAAALTTYVFTPRSGTWGFGEYAESSVNHHNTAQLERLDNSGMMSAQASLSGSQTPAFTHDIYTYTKAAGNGVSVAALSNNDMLNAYYVRAKGGAEHRAEARIDAVDNQGRIRGQLQQIANNNSTVENGAASIAEAFASGNGLSAYAESTSVRNQHTHAAIGKVNNLGEIAGAAHVVVEPDKATGDLSIETRGVGNGISAYSVKYLSKGSAEIGAIDNQGIIKGSISAKPGTSALAANHDIPEEEVKLFVADANTKNKYANHVPKNPPNSSAFSGTKTAYRADAEIFASGNGIVGFIGESANSDVRQGTTLGTIDNRGVISGYANLAHGFKSSGGVSSSGYQEVEFLLTGTGIAADRNITENITNMGLISGNHAAIITKGDAGFGKNNYSKSSYLAELQNYGLMAGTMIAGHYHKDKDGRNMITVANNAMRQPWQYYESSKEVLENFGTLIYLKQGLSVETVQETDARGRLKWVDKTIRHDDAQTIDRIVLGAGGKHNIAGTEYQIINGTLDASGKDSSFSASGDLSKSIINGAGIATGALAAHNDLQLNNVIVNGYKTGLYLGDGVTVNAQASLFNSNGFVVNRNQTPKAVLGSTGNNTLNLSGNSFVNGDMFFAAGDDKLWIADANVKINGRLIDMGDHDQGDTITFGTAGNSASTPIKVDYAIKNAENLLIDAPTRFTADARITGANLLTINDTLIYEVNGDKDHALYDDNRATPLNLNGKGKFSFDIADEDSELGNKVHFGGKGLSNNGVEFTTTRASKYAEMDSDGVVIFKDKPVTPQPPVNPTPQPPVNPTPQPPVNPTPQPPVNPTPQPPVNPTPQPPVNPTPQPPVNPTPQPPVNPAPQPPVNPAPQPPVNPTPQPPVNPAPQPPVNPAPQPPVNPTPQPPVNPTPQPPVNPAPQPPVNPTPQPPVNPTPQPPVNPTPQPPVNPTPQPPVNPAPQFNTFVSPYSDAYNSWLSSRTVAGNPNFLAASESLKDKNYAQANAAINAYLGAVVEHNIYGAVPQHAVLRLQHFRQHSLEGGKRLQAGEYLTKVGLATAREDFDNIAADHASTQLATAGLAYGINDQFTITANAGLSRDKLTGFQDSRLKGNSIYGSVAAITGVDNFTFTTGLAYAHSDLSGERYTGNGYDNHRFDADVKTNSFSLFGEAKYRLPLNEQFSLEPRAGLALNHVRINAQTENGAGALGLAKYSDNTLEASVGSNVVYTMPLAAGKLNAELGLDYVHTAGKAPMIATFKDGSNFALRTASQDNQLRIGAGLEYVSPTGLSLKTGLANSFGDGGKDLNAFFKIGFKF</sequence>
<proteinExistence type="predicted"/>
<feature type="chain" id="PRO_5016631862" evidence="2">
    <location>
        <begin position="28"/>
        <end position="1579"/>
    </location>
</feature>
<feature type="domain" description="Autotransporter" evidence="3">
    <location>
        <begin position="1287"/>
        <end position="1579"/>
    </location>
</feature>
<dbReference type="RefSeq" id="WP_115217773.1">
    <property type="nucleotide sequence ID" value="NZ_UHIA01000003.1"/>
</dbReference>
<feature type="signal peptide" evidence="2">
    <location>
        <begin position="1"/>
        <end position="27"/>
    </location>
</feature>
<dbReference type="Pfam" id="PF03797">
    <property type="entry name" value="Autotransporter"/>
    <property type="match status" value="1"/>
</dbReference>
<gene>
    <name evidence="4" type="primary">ssp5</name>
    <name evidence="4" type="ORF">NCTC10717_00481</name>
</gene>
<evidence type="ECO:0000259" key="3">
    <source>
        <dbReference type="PROSITE" id="PS51208"/>
    </source>
</evidence>
<dbReference type="PANTHER" id="PTHR24216:SF65">
    <property type="entry name" value="PAXILLIN-LIKE PROTEIN 1"/>
    <property type="match status" value="1"/>
</dbReference>
<dbReference type="Proteomes" id="UP000254575">
    <property type="component" value="Unassembled WGS sequence"/>
</dbReference>
<organism evidence="4 5">
    <name type="scientific">Suttonella indologenes</name>
    <dbReference type="NCBI Taxonomy" id="13276"/>
    <lineage>
        <taxon>Bacteria</taxon>
        <taxon>Pseudomonadati</taxon>
        <taxon>Pseudomonadota</taxon>
        <taxon>Gammaproteobacteria</taxon>
        <taxon>Cardiobacteriales</taxon>
        <taxon>Cardiobacteriaceae</taxon>
        <taxon>Suttonella</taxon>
    </lineage>
</organism>
<dbReference type="PANTHER" id="PTHR24216">
    <property type="entry name" value="PAXILLIN-RELATED"/>
    <property type="match status" value="1"/>
</dbReference>
<dbReference type="InterPro" id="IPR036709">
    <property type="entry name" value="Autotransporte_beta_dom_sf"/>
</dbReference>
<keyword evidence="2" id="KW-0732">Signal</keyword>
<feature type="region of interest" description="Disordered" evidence="1">
    <location>
        <begin position="1058"/>
        <end position="1228"/>
    </location>
</feature>
<name>A0A380MLK0_9GAMM</name>
<evidence type="ECO:0000313" key="4">
    <source>
        <dbReference type="EMBL" id="SUO92305.1"/>
    </source>
</evidence>
<protein>
    <submittedName>
        <fullName evidence="4">SSP-5</fullName>
    </submittedName>
</protein>
<evidence type="ECO:0000256" key="2">
    <source>
        <dbReference type="SAM" id="SignalP"/>
    </source>
</evidence>
<evidence type="ECO:0000256" key="1">
    <source>
        <dbReference type="SAM" id="MobiDB-lite"/>
    </source>
</evidence>
<feature type="compositionally biased region" description="Pro residues" evidence="1">
    <location>
        <begin position="1064"/>
        <end position="1223"/>
    </location>
</feature>
<keyword evidence="5" id="KW-1185">Reference proteome</keyword>
<dbReference type="Gene3D" id="2.40.128.130">
    <property type="entry name" value="Autotransporter beta-domain"/>
    <property type="match status" value="1"/>
</dbReference>
<dbReference type="PROSITE" id="PS51208">
    <property type="entry name" value="AUTOTRANSPORTER"/>
    <property type="match status" value="1"/>
</dbReference>
<evidence type="ECO:0000313" key="5">
    <source>
        <dbReference type="Proteomes" id="UP000254575"/>
    </source>
</evidence>
<dbReference type="SMART" id="SM00869">
    <property type="entry name" value="Autotransporter"/>
    <property type="match status" value="1"/>
</dbReference>